<gene>
    <name evidence="3" type="ORF">EV379_2830</name>
</gene>
<reference evidence="3 4" key="1">
    <citation type="submission" date="2019-02" db="EMBL/GenBank/DDBJ databases">
        <title>Sequencing the genomes of 1000 actinobacteria strains.</title>
        <authorList>
            <person name="Klenk H.-P."/>
        </authorList>
    </citation>
    <scope>NUCLEOTIDE SEQUENCE [LARGE SCALE GENOMIC DNA]</scope>
    <source>
        <strain evidence="3 4">DSM 18319</strain>
    </source>
</reference>
<organism evidence="3 4">
    <name type="scientific">Microterricola gilva</name>
    <dbReference type="NCBI Taxonomy" id="393267"/>
    <lineage>
        <taxon>Bacteria</taxon>
        <taxon>Bacillati</taxon>
        <taxon>Actinomycetota</taxon>
        <taxon>Actinomycetes</taxon>
        <taxon>Micrococcales</taxon>
        <taxon>Microbacteriaceae</taxon>
        <taxon>Microterricola</taxon>
    </lineage>
</organism>
<dbReference type="OrthoDB" id="5240629at2"/>
<feature type="signal peptide" evidence="1">
    <location>
        <begin position="1"/>
        <end position="26"/>
    </location>
</feature>
<dbReference type="Gene3D" id="3.10.105.10">
    <property type="entry name" value="Dipeptide-binding Protein, Domain 3"/>
    <property type="match status" value="1"/>
</dbReference>
<keyword evidence="1" id="KW-0732">Signal</keyword>
<dbReference type="InterPro" id="IPR039424">
    <property type="entry name" value="SBP_5"/>
</dbReference>
<evidence type="ECO:0000313" key="3">
    <source>
        <dbReference type="EMBL" id="RZU66472.1"/>
    </source>
</evidence>
<dbReference type="GO" id="GO:0042597">
    <property type="term" value="C:periplasmic space"/>
    <property type="evidence" value="ECO:0007669"/>
    <property type="project" value="UniProtKB-ARBA"/>
</dbReference>
<dbReference type="PANTHER" id="PTHR30290">
    <property type="entry name" value="PERIPLASMIC BINDING COMPONENT OF ABC TRANSPORTER"/>
    <property type="match status" value="1"/>
</dbReference>
<dbReference type="PIRSF" id="PIRSF002741">
    <property type="entry name" value="MppA"/>
    <property type="match status" value="1"/>
</dbReference>
<keyword evidence="4" id="KW-1185">Reference proteome</keyword>
<dbReference type="InterPro" id="IPR030678">
    <property type="entry name" value="Peptide/Ni-bd"/>
</dbReference>
<dbReference type="RefSeq" id="WP_130506669.1">
    <property type="nucleotide sequence ID" value="NZ_SHLC01000001.1"/>
</dbReference>
<feature type="chain" id="PRO_5021005910" evidence="1">
    <location>
        <begin position="27"/>
        <end position="568"/>
    </location>
</feature>
<dbReference type="InterPro" id="IPR000914">
    <property type="entry name" value="SBP_5_dom"/>
</dbReference>
<dbReference type="PANTHER" id="PTHR30290:SF83">
    <property type="entry name" value="ABC TRANSPORTER SUBSTRATE-BINDING PROTEIN"/>
    <property type="match status" value="1"/>
</dbReference>
<feature type="domain" description="Solute-binding protein family 5" evidence="2">
    <location>
        <begin position="95"/>
        <end position="483"/>
    </location>
</feature>
<dbReference type="AlphaFoldDB" id="A0A4Q8AP63"/>
<dbReference type="SUPFAM" id="SSF53850">
    <property type="entry name" value="Periplasmic binding protein-like II"/>
    <property type="match status" value="1"/>
</dbReference>
<dbReference type="CDD" id="cd08506">
    <property type="entry name" value="PBP2_clavulanate_OppA2"/>
    <property type="match status" value="1"/>
</dbReference>
<dbReference type="EMBL" id="SHLC01000001">
    <property type="protein sequence ID" value="RZU66472.1"/>
    <property type="molecule type" value="Genomic_DNA"/>
</dbReference>
<comment type="caution">
    <text evidence="3">The sequence shown here is derived from an EMBL/GenBank/DDBJ whole genome shotgun (WGS) entry which is preliminary data.</text>
</comment>
<protein>
    <submittedName>
        <fullName evidence="3">Peptide/nickel transport system substrate-binding protein</fullName>
    </submittedName>
</protein>
<sequence>MANRSRKLLFGGVALAAVLVMSGCNANSQPSGEATSGSATALDSVPSGGTLHYLSRRANESFETASAQMVPTSRLRWVHRGLTSWQTFPDKDTVLVPDLATDTGKTDDGGMTWTFTLQDDLTFSDGTPITAQDVKYGVERSFAPMFQGGLGYHKTLLEGGTEYDGPYDGQELDSIEVVDDQTLVFHLNRPFGNWPWIVSMPAFAPVPAAADTNPETYSEHPVASGPYQITSFTKGAQAVFERNPYWKAESDQARFAGPDKIILDMGLNNDTIVQRLIDDKGDDKNAISNALLSPAQFQRIESDPSVESRLANSDSGYFRYIAMNVTRPALADLKVRQAINYAINKSELQSVYGGPKFGGTITSNIMTPGIPGYTPFDLYDGGPTGDVEKAKALLKEAGAENLTLNLAYAADISDIEEKEAKSIKNALAKVGITIELNGLDSDSWFELVSTAGGDYDLTTSGWGADFPSGMSTIQPLFASSEIGNGGGNASQYSNPEVDAAIDAAISEPDLDKAAEMWAAIDKQIMEDAPIVPILVQRTQGLAGSNIVNYFIPSYPPFANELVVGVVTR</sequence>
<dbReference type="GO" id="GO:1904680">
    <property type="term" value="F:peptide transmembrane transporter activity"/>
    <property type="evidence" value="ECO:0007669"/>
    <property type="project" value="TreeGrafter"/>
</dbReference>
<evidence type="ECO:0000259" key="2">
    <source>
        <dbReference type="Pfam" id="PF00496"/>
    </source>
</evidence>
<proteinExistence type="predicted"/>
<accession>A0A4Q8AP63</accession>
<dbReference type="GO" id="GO:0043190">
    <property type="term" value="C:ATP-binding cassette (ABC) transporter complex"/>
    <property type="evidence" value="ECO:0007669"/>
    <property type="project" value="InterPro"/>
</dbReference>
<dbReference type="Gene3D" id="3.40.190.10">
    <property type="entry name" value="Periplasmic binding protein-like II"/>
    <property type="match status" value="1"/>
</dbReference>
<evidence type="ECO:0000256" key="1">
    <source>
        <dbReference type="SAM" id="SignalP"/>
    </source>
</evidence>
<evidence type="ECO:0000313" key="4">
    <source>
        <dbReference type="Proteomes" id="UP000291483"/>
    </source>
</evidence>
<name>A0A4Q8AP63_9MICO</name>
<dbReference type="Pfam" id="PF00496">
    <property type="entry name" value="SBP_bac_5"/>
    <property type="match status" value="1"/>
</dbReference>
<dbReference type="GO" id="GO:0015833">
    <property type="term" value="P:peptide transport"/>
    <property type="evidence" value="ECO:0007669"/>
    <property type="project" value="TreeGrafter"/>
</dbReference>
<dbReference type="PROSITE" id="PS51257">
    <property type="entry name" value="PROKAR_LIPOPROTEIN"/>
    <property type="match status" value="1"/>
</dbReference>
<dbReference type="Proteomes" id="UP000291483">
    <property type="component" value="Unassembled WGS sequence"/>
</dbReference>